<reference evidence="3" key="1">
    <citation type="journal article" date="2019" name="Plant Biotechnol. J.">
        <title>Genome sequencing of the Australian wild diploid species Gossypium australe highlights disease resistance and delayed gland morphogenesis.</title>
        <authorList>
            <person name="Cai Y."/>
            <person name="Cai X."/>
            <person name="Wang Q."/>
            <person name="Wang P."/>
            <person name="Zhang Y."/>
            <person name="Cai C."/>
            <person name="Xu Y."/>
            <person name="Wang K."/>
            <person name="Zhou Z."/>
            <person name="Wang C."/>
            <person name="Geng S."/>
            <person name="Li B."/>
            <person name="Dong Q."/>
            <person name="Hou Y."/>
            <person name="Wang H."/>
            <person name="Ai P."/>
            <person name="Liu Z."/>
            <person name="Yi F."/>
            <person name="Sun M."/>
            <person name="An G."/>
            <person name="Cheng J."/>
            <person name="Zhang Y."/>
            <person name="Shi Q."/>
            <person name="Xie Y."/>
            <person name="Shi X."/>
            <person name="Chang Y."/>
            <person name="Huang F."/>
            <person name="Chen Y."/>
            <person name="Hong S."/>
            <person name="Mi L."/>
            <person name="Sun Q."/>
            <person name="Zhang L."/>
            <person name="Zhou B."/>
            <person name="Peng R."/>
            <person name="Zhang X."/>
            <person name="Liu F."/>
        </authorList>
    </citation>
    <scope>NUCLEOTIDE SEQUENCE [LARGE SCALE GENOMIC DNA]</scope>
    <source>
        <strain evidence="3">cv. PA1801</strain>
    </source>
</reference>
<evidence type="ECO:0000256" key="1">
    <source>
        <dbReference type="SAM" id="MobiDB-lite"/>
    </source>
</evidence>
<feature type="region of interest" description="Disordered" evidence="1">
    <location>
        <begin position="136"/>
        <end position="179"/>
    </location>
</feature>
<dbReference type="AlphaFoldDB" id="A0A5B6X7Z9"/>
<accession>A0A5B6X7Z9</accession>
<keyword evidence="3" id="KW-1185">Reference proteome</keyword>
<comment type="caution">
    <text evidence="2">The sequence shown here is derived from an EMBL/GenBank/DDBJ whole genome shotgun (WGS) entry which is preliminary data.</text>
</comment>
<evidence type="ECO:0000313" key="3">
    <source>
        <dbReference type="Proteomes" id="UP000325315"/>
    </source>
</evidence>
<feature type="compositionally biased region" description="Polar residues" evidence="1">
    <location>
        <begin position="159"/>
        <end position="169"/>
    </location>
</feature>
<protein>
    <submittedName>
        <fullName evidence="2">Copper ion binding isoform 3</fullName>
    </submittedName>
</protein>
<organism evidence="2 3">
    <name type="scientific">Gossypium australe</name>
    <dbReference type="NCBI Taxonomy" id="47621"/>
    <lineage>
        <taxon>Eukaryota</taxon>
        <taxon>Viridiplantae</taxon>
        <taxon>Streptophyta</taxon>
        <taxon>Embryophyta</taxon>
        <taxon>Tracheophyta</taxon>
        <taxon>Spermatophyta</taxon>
        <taxon>Magnoliopsida</taxon>
        <taxon>eudicotyledons</taxon>
        <taxon>Gunneridae</taxon>
        <taxon>Pentapetalae</taxon>
        <taxon>rosids</taxon>
        <taxon>malvids</taxon>
        <taxon>Malvales</taxon>
        <taxon>Malvaceae</taxon>
        <taxon>Malvoideae</taxon>
        <taxon>Gossypium</taxon>
    </lineage>
</organism>
<gene>
    <name evidence="2" type="ORF">EPI10_033772</name>
</gene>
<feature type="compositionally biased region" description="Basic and acidic residues" evidence="1">
    <location>
        <begin position="136"/>
        <end position="148"/>
    </location>
</feature>
<dbReference type="EMBL" id="SMMG02000001">
    <property type="protein sequence ID" value="KAA3490281.1"/>
    <property type="molecule type" value="Genomic_DNA"/>
</dbReference>
<name>A0A5B6X7Z9_9ROSI</name>
<dbReference type="InterPro" id="IPR045284">
    <property type="entry name" value="At2g27730-like"/>
</dbReference>
<dbReference type="Proteomes" id="UP000325315">
    <property type="component" value="Unassembled WGS sequence"/>
</dbReference>
<evidence type="ECO:0000313" key="2">
    <source>
        <dbReference type="EMBL" id="KAA3490281.1"/>
    </source>
</evidence>
<dbReference type="PANTHER" id="PTHR33878:SF1">
    <property type="entry name" value="OS08G0559000 PROTEIN"/>
    <property type="match status" value="1"/>
</dbReference>
<proteinExistence type="predicted"/>
<sequence>MESKIRFFNQTVRSFPPCLATKLKPGPLPANPIYNNCCLYNNTQQPRLAIFHNIPISYSVTASAARRYYLALGFNEMNRNLETEKKVWSTTMATGMGFRYISRRFLTSGTGKILSEEERAAENVFIKKMEQERLEKLARKGPKPEKPDSGSGGSVTDAKLSSSTSTTGAFTEKVSTDRMQEPAEELVKILDSKGNLMSLMKQVCGKVNASSIQYDIICSYESVNVKNCDP</sequence>
<dbReference type="PANTHER" id="PTHR33878">
    <property type="entry name" value="OS08G0559000 PROTEIN"/>
    <property type="match status" value="1"/>
</dbReference>
<dbReference type="OrthoDB" id="1932250at2759"/>